<evidence type="ECO:0000313" key="1">
    <source>
        <dbReference type="EMBL" id="RAP74556.1"/>
    </source>
</evidence>
<dbReference type="AlphaFoldDB" id="A0A328U3S0"/>
<dbReference type="Proteomes" id="UP000249260">
    <property type="component" value="Unassembled WGS sequence"/>
</dbReference>
<dbReference type="CDD" id="cd16423">
    <property type="entry name" value="HAD_BPGM-like"/>
    <property type="match status" value="1"/>
</dbReference>
<dbReference type="SFLD" id="SFLDG01135">
    <property type="entry name" value="C1.5.6:_HAD__Beta-PGM__Phospha"/>
    <property type="match status" value="1"/>
</dbReference>
<dbReference type="PRINTS" id="PR00413">
    <property type="entry name" value="HADHALOGNASE"/>
</dbReference>
<name>A0A328U3S0_9BACL</name>
<evidence type="ECO:0000313" key="2">
    <source>
        <dbReference type="Proteomes" id="UP000249260"/>
    </source>
</evidence>
<keyword evidence="2" id="KW-1185">Reference proteome</keyword>
<dbReference type="GO" id="GO:0008967">
    <property type="term" value="F:phosphoglycolate phosphatase activity"/>
    <property type="evidence" value="ECO:0007669"/>
    <property type="project" value="TreeGrafter"/>
</dbReference>
<sequence>MTMTIRAIIFDFDGTLVDTESCAYDAFSRVYEEHGQQLALERWALCVGTVGGAYDPYEDLQRLTGRALDRAALKERFDALHEETLRGAALRPGTLAVLEEAKRLGLRIGLASSSDRVWIDRHLREQGIASYFEVICTRDDVERAKPDPALYLLAIEALGVRTSEAVAVEDSLNGLKAAKAAGLRAIALPNPVTAHMDLSGAEAMIESFEGQSLAELLERFK</sequence>
<dbReference type="NCBIfam" id="TIGR01509">
    <property type="entry name" value="HAD-SF-IA-v3"/>
    <property type="match status" value="1"/>
</dbReference>
<dbReference type="EMBL" id="QLUW01000004">
    <property type="protein sequence ID" value="RAP74556.1"/>
    <property type="molecule type" value="Genomic_DNA"/>
</dbReference>
<protein>
    <submittedName>
        <fullName evidence="1">Haloacid dehalogenase</fullName>
    </submittedName>
</protein>
<dbReference type="Gene3D" id="3.40.50.1000">
    <property type="entry name" value="HAD superfamily/HAD-like"/>
    <property type="match status" value="1"/>
</dbReference>
<dbReference type="PANTHER" id="PTHR43434">
    <property type="entry name" value="PHOSPHOGLYCOLATE PHOSPHATASE"/>
    <property type="match status" value="1"/>
</dbReference>
<dbReference type="InterPro" id="IPR041492">
    <property type="entry name" value="HAD_2"/>
</dbReference>
<dbReference type="OrthoDB" id="9797743at2"/>
<dbReference type="GO" id="GO:0006281">
    <property type="term" value="P:DNA repair"/>
    <property type="evidence" value="ECO:0007669"/>
    <property type="project" value="TreeGrafter"/>
</dbReference>
<gene>
    <name evidence="1" type="ORF">DL346_21065</name>
</gene>
<organism evidence="1 2">
    <name type="scientific">Paenibacillus montanisoli</name>
    <dbReference type="NCBI Taxonomy" id="2081970"/>
    <lineage>
        <taxon>Bacteria</taxon>
        <taxon>Bacillati</taxon>
        <taxon>Bacillota</taxon>
        <taxon>Bacilli</taxon>
        <taxon>Bacillales</taxon>
        <taxon>Paenibacillaceae</taxon>
        <taxon>Paenibacillus</taxon>
    </lineage>
</organism>
<dbReference type="Pfam" id="PF13419">
    <property type="entry name" value="HAD_2"/>
    <property type="match status" value="1"/>
</dbReference>
<dbReference type="Gene3D" id="1.10.150.240">
    <property type="entry name" value="Putative phosphatase, domain 2"/>
    <property type="match status" value="1"/>
</dbReference>
<dbReference type="PANTHER" id="PTHR43434:SF1">
    <property type="entry name" value="PHOSPHOGLYCOLATE PHOSPHATASE"/>
    <property type="match status" value="1"/>
</dbReference>
<dbReference type="SFLD" id="SFLDG01129">
    <property type="entry name" value="C1.5:_HAD__Beta-PGM__Phosphata"/>
    <property type="match status" value="1"/>
</dbReference>
<dbReference type="SFLD" id="SFLDS00003">
    <property type="entry name" value="Haloacid_Dehalogenase"/>
    <property type="match status" value="1"/>
</dbReference>
<dbReference type="InterPro" id="IPR023198">
    <property type="entry name" value="PGP-like_dom2"/>
</dbReference>
<comment type="caution">
    <text evidence="1">The sequence shown here is derived from an EMBL/GenBank/DDBJ whole genome shotgun (WGS) entry which is preliminary data.</text>
</comment>
<proteinExistence type="predicted"/>
<dbReference type="InterPro" id="IPR023214">
    <property type="entry name" value="HAD_sf"/>
</dbReference>
<accession>A0A328U3S0</accession>
<dbReference type="InterPro" id="IPR006439">
    <property type="entry name" value="HAD-SF_hydro_IA"/>
</dbReference>
<dbReference type="InterPro" id="IPR050155">
    <property type="entry name" value="HAD-like_hydrolase_sf"/>
</dbReference>
<dbReference type="InterPro" id="IPR036412">
    <property type="entry name" value="HAD-like_sf"/>
</dbReference>
<dbReference type="SUPFAM" id="SSF56784">
    <property type="entry name" value="HAD-like"/>
    <property type="match status" value="1"/>
</dbReference>
<reference evidence="1 2" key="1">
    <citation type="submission" date="2018-06" db="EMBL/GenBank/DDBJ databases">
        <title>Paenibacillus montanisoli sp. nov., isolated from mountain area soil.</title>
        <authorList>
            <person name="Wu M."/>
        </authorList>
    </citation>
    <scope>NUCLEOTIDE SEQUENCE [LARGE SCALE GENOMIC DNA]</scope>
    <source>
        <strain evidence="1 2">RA17</strain>
    </source>
</reference>